<evidence type="ECO:0000313" key="3">
    <source>
        <dbReference type="Proteomes" id="UP000765509"/>
    </source>
</evidence>
<dbReference type="EMBL" id="AVOT02003083">
    <property type="protein sequence ID" value="MBW0472417.1"/>
    <property type="molecule type" value="Genomic_DNA"/>
</dbReference>
<organism evidence="2 3">
    <name type="scientific">Austropuccinia psidii MF-1</name>
    <dbReference type="NCBI Taxonomy" id="1389203"/>
    <lineage>
        <taxon>Eukaryota</taxon>
        <taxon>Fungi</taxon>
        <taxon>Dikarya</taxon>
        <taxon>Basidiomycota</taxon>
        <taxon>Pucciniomycotina</taxon>
        <taxon>Pucciniomycetes</taxon>
        <taxon>Pucciniales</taxon>
        <taxon>Sphaerophragmiaceae</taxon>
        <taxon>Austropuccinia</taxon>
    </lineage>
</organism>
<name>A0A9Q3BVW3_9BASI</name>
<evidence type="ECO:0000313" key="2">
    <source>
        <dbReference type="EMBL" id="MBW0472417.1"/>
    </source>
</evidence>
<comment type="caution">
    <text evidence="2">The sequence shown here is derived from an EMBL/GenBank/DDBJ whole genome shotgun (WGS) entry which is preliminary data.</text>
</comment>
<sequence>MKEIVKVSLYTADYRSLMSRIGDWGQRAYIHLYRIGFAPRLLDQLALHPGKFDSLQELMDITLELNTRYHETQKEEGSHQEKRPPISGFNSSKAPQSS</sequence>
<evidence type="ECO:0000256" key="1">
    <source>
        <dbReference type="SAM" id="MobiDB-lite"/>
    </source>
</evidence>
<keyword evidence="3" id="KW-1185">Reference proteome</keyword>
<feature type="compositionally biased region" description="Polar residues" evidence="1">
    <location>
        <begin position="88"/>
        <end position="98"/>
    </location>
</feature>
<feature type="compositionally biased region" description="Basic and acidic residues" evidence="1">
    <location>
        <begin position="69"/>
        <end position="84"/>
    </location>
</feature>
<protein>
    <submittedName>
        <fullName evidence="2">Uncharacterized protein</fullName>
    </submittedName>
</protein>
<dbReference type="Proteomes" id="UP000765509">
    <property type="component" value="Unassembled WGS sequence"/>
</dbReference>
<feature type="region of interest" description="Disordered" evidence="1">
    <location>
        <begin position="69"/>
        <end position="98"/>
    </location>
</feature>
<gene>
    <name evidence="2" type="ORF">O181_012132</name>
</gene>
<reference evidence="2" key="1">
    <citation type="submission" date="2021-03" db="EMBL/GenBank/DDBJ databases">
        <title>Draft genome sequence of rust myrtle Austropuccinia psidii MF-1, a brazilian biotype.</title>
        <authorList>
            <person name="Quecine M.C."/>
            <person name="Pachon D.M.R."/>
            <person name="Bonatelli M.L."/>
            <person name="Correr F.H."/>
            <person name="Franceschini L.M."/>
            <person name="Leite T.F."/>
            <person name="Margarido G.R.A."/>
            <person name="Almeida C.A."/>
            <person name="Ferrarezi J.A."/>
            <person name="Labate C.A."/>
        </authorList>
    </citation>
    <scope>NUCLEOTIDE SEQUENCE</scope>
    <source>
        <strain evidence="2">MF-1</strain>
    </source>
</reference>
<accession>A0A9Q3BVW3</accession>
<dbReference type="AlphaFoldDB" id="A0A9Q3BVW3"/>
<proteinExistence type="predicted"/>